<dbReference type="AlphaFoldDB" id="A0AAD8CDX8"/>
<proteinExistence type="predicted"/>
<dbReference type="PROSITE" id="PS50835">
    <property type="entry name" value="IG_LIKE"/>
    <property type="match status" value="1"/>
</dbReference>
<keyword evidence="6" id="KW-0393">Immunoglobulin domain</keyword>
<evidence type="ECO:0000256" key="5">
    <source>
        <dbReference type="ARBA" id="ARBA00023180"/>
    </source>
</evidence>
<organism evidence="9 10">
    <name type="scientific">Acipenser oxyrinchus oxyrinchus</name>
    <dbReference type="NCBI Taxonomy" id="40147"/>
    <lineage>
        <taxon>Eukaryota</taxon>
        <taxon>Metazoa</taxon>
        <taxon>Chordata</taxon>
        <taxon>Craniata</taxon>
        <taxon>Vertebrata</taxon>
        <taxon>Euteleostomi</taxon>
        <taxon>Actinopterygii</taxon>
        <taxon>Chondrostei</taxon>
        <taxon>Acipenseriformes</taxon>
        <taxon>Acipenseridae</taxon>
        <taxon>Acipenser</taxon>
    </lineage>
</organism>
<keyword evidence="10" id="KW-1185">Reference proteome</keyword>
<dbReference type="GO" id="GO:1903037">
    <property type="term" value="P:regulation of leukocyte cell-cell adhesion"/>
    <property type="evidence" value="ECO:0007669"/>
    <property type="project" value="UniProtKB-ARBA"/>
</dbReference>
<protein>
    <submittedName>
        <fullName evidence="9">Butyrophilin-like protein 2</fullName>
    </submittedName>
</protein>
<dbReference type="GO" id="GO:0016020">
    <property type="term" value="C:membrane"/>
    <property type="evidence" value="ECO:0007669"/>
    <property type="project" value="UniProtKB-SubCell"/>
</dbReference>
<dbReference type="FunFam" id="2.60.40.10:FF:000142">
    <property type="entry name" value="V-set domain-containing T-cell activation inhibitor 1"/>
    <property type="match status" value="1"/>
</dbReference>
<feature type="chain" id="PRO_5042060009" evidence="7">
    <location>
        <begin position="21"/>
        <end position="141"/>
    </location>
</feature>
<evidence type="ECO:0000256" key="1">
    <source>
        <dbReference type="ARBA" id="ARBA00004370"/>
    </source>
</evidence>
<dbReference type="SMART" id="SM00409">
    <property type="entry name" value="IG"/>
    <property type="match status" value="1"/>
</dbReference>
<accession>A0AAD8CDX8</accession>
<dbReference type="InterPro" id="IPR003599">
    <property type="entry name" value="Ig_sub"/>
</dbReference>
<keyword evidence="3" id="KW-0472">Membrane</keyword>
<evidence type="ECO:0000256" key="7">
    <source>
        <dbReference type="SAM" id="SignalP"/>
    </source>
</evidence>
<dbReference type="Pfam" id="PF07686">
    <property type="entry name" value="V-set"/>
    <property type="match status" value="1"/>
</dbReference>
<evidence type="ECO:0000256" key="4">
    <source>
        <dbReference type="ARBA" id="ARBA00023157"/>
    </source>
</evidence>
<evidence type="ECO:0000259" key="8">
    <source>
        <dbReference type="PROSITE" id="PS50835"/>
    </source>
</evidence>
<dbReference type="InterPro" id="IPR013106">
    <property type="entry name" value="Ig_V-set"/>
</dbReference>
<evidence type="ECO:0000256" key="2">
    <source>
        <dbReference type="ARBA" id="ARBA00022729"/>
    </source>
</evidence>
<evidence type="ECO:0000313" key="9">
    <source>
        <dbReference type="EMBL" id="KAK1128683.1"/>
    </source>
</evidence>
<dbReference type="SMART" id="SM00406">
    <property type="entry name" value="IGv"/>
    <property type="match status" value="1"/>
</dbReference>
<dbReference type="InterPro" id="IPR003598">
    <property type="entry name" value="Ig_sub2"/>
</dbReference>
<evidence type="ECO:0000313" key="10">
    <source>
        <dbReference type="Proteomes" id="UP001230051"/>
    </source>
</evidence>
<comment type="subcellular location">
    <subcellularLocation>
        <location evidence="1">Membrane</location>
    </subcellularLocation>
</comment>
<dbReference type="Gene3D" id="2.60.40.10">
    <property type="entry name" value="Immunoglobulins"/>
    <property type="match status" value="1"/>
</dbReference>
<comment type="caution">
    <text evidence="9">The sequence shown here is derived from an EMBL/GenBank/DDBJ whole genome shotgun (WGS) entry which is preliminary data.</text>
</comment>
<dbReference type="SUPFAM" id="SSF48726">
    <property type="entry name" value="Immunoglobulin"/>
    <property type="match status" value="1"/>
</dbReference>
<dbReference type="Proteomes" id="UP001230051">
    <property type="component" value="Unassembled WGS sequence"/>
</dbReference>
<evidence type="ECO:0000256" key="3">
    <source>
        <dbReference type="ARBA" id="ARBA00023136"/>
    </source>
</evidence>
<feature type="signal peptide" evidence="7">
    <location>
        <begin position="1"/>
        <end position="20"/>
    </location>
</feature>
<dbReference type="InterPro" id="IPR013783">
    <property type="entry name" value="Ig-like_fold"/>
</dbReference>
<dbReference type="EMBL" id="JAGXEW010001374">
    <property type="protein sequence ID" value="KAK1128683.1"/>
    <property type="molecule type" value="Genomic_DNA"/>
</dbReference>
<dbReference type="PANTHER" id="PTHR24100">
    <property type="entry name" value="BUTYROPHILIN"/>
    <property type="match status" value="1"/>
</dbReference>
<keyword evidence="5" id="KW-0325">Glycoprotein</keyword>
<dbReference type="GO" id="GO:0050863">
    <property type="term" value="P:regulation of T cell activation"/>
    <property type="evidence" value="ECO:0007669"/>
    <property type="project" value="UniProtKB-ARBA"/>
</dbReference>
<keyword evidence="2 7" id="KW-0732">Signal</keyword>
<feature type="domain" description="Ig-like" evidence="8">
    <location>
        <begin position="16"/>
        <end position="125"/>
    </location>
</feature>
<evidence type="ECO:0000256" key="6">
    <source>
        <dbReference type="ARBA" id="ARBA00023319"/>
    </source>
</evidence>
<dbReference type="SMART" id="SM00408">
    <property type="entry name" value="IGc2"/>
    <property type="match status" value="1"/>
</dbReference>
<dbReference type="InterPro" id="IPR050504">
    <property type="entry name" value="IgSF_BTN/MOG"/>
</dbReference>
<keyword evidence="4" id="KW-1015">Disulfide bond</keyword>
<gene>
    <name evidence="9" type="primary">BTN3A1</name>
    <name evidence="9" type="ORF">AOXY_G38560</name>
</gene>
<name>A0AAD8CDX8_ACIOX</name>
<dbReference type="InterPro" id="IPR036179">
    <property type="entry name" value="Ig-like_dom_sf"/>
</dbReference>
<sequence>MRFLGRTCLIVLSLLPAVSTQRDGSSVVGSDQPLIASPGEDVTLPCHITPSLSAVNMDIRWFRENINILVHLYEDQKDQTDVQDSDYQGRTDLSKLGLLGGILSLTLRNLRPSDSGVYSCYATDGVWDGQGKTELIVRGQY</sequence>
<reference evidence="9" key="1">
    <citation type="submission" date="2022-02" db="EMBL/GenBank/DDBJ databases">
        <title>Atlantic sturgeon de novo genome assembly.</title>
        <authorList>
            <person name="Stock M."/>
            <person name="Klopp C."/>
            <person name="Guiguen Y."/>
            <person name="Cabau C."/>
            <person name="Parinello H."/>
            <person name="Santidrian Yebra-Pimentel E."/>
            <person name="Kuhl H."/>
            <person name="Dirks R.P."/>
            <person name="Guessner J."/>
            <person name="Wuertz S."/>
            <person name="Du K."/>
            <person name="Schartl M."/>
        </authorList>
    </citation>
    <scope>NUCLEOTIDE SEQUENCE</scope>
    <source>
        <strain evidence="9">STURGEONOMICS-FGT-2020</strain>
        <tissue evidence="9">Whole blood</tissue>
    </source>
</reference>
<dbReference type="InterPro" id="IPR007110">
    <property type="entry name" value="Ig-like_dom"/>
</dbReference>